<keyword evidence="17" id="KW-1185">Reference proteome</keyword>
<dbReference type="EC" id="2.7.13.3" evidence="3"/>
<dbReference type="Pfam" id="PF00072">
    <property type="entry name" value="Response_reg"/>
    <property type="match status" value="1"/>
</dbReference>
<comment type="subcellular location">
    <subcellularLocation>
        <location evidence="2">Membrane</location>
    </subcellularLocation>
</comment>
<proteinExistence type="predicted"/>
<dbReference type="SUPFAM" id="SSF55874">
    <property type="entry name" value="ATPase domain of HSP90 chaperone/DNA topoisomerase II/histidine kinase"/>
    <property type="match status" value="1"/>
</dbReference>
<dbReference type="SUPFAM" id="SSF52172">
    <property type="entry name" value="CheY-like"/>
    <property type="match status" value="1"/>
</dbReference>
<dbReference type="GO" id="GO:0005886">
    <property type="term" value="C:plasma membrane"/>
    <property type="evidence" value="ECO:0007669"/>
    <property type="project" value="TreeGrafter"/>
</dbReference>
<evidence type="ECO:0000256" key="7">
    <source>
        <dbReference type="ARBA" id="ARBA00022777"/>
    </source>
</evidence>
<dbReference type="CDD" id="cd00082">
    <property type="entry name" value="HisKA"/>
    <property type="match status" value="1"/>
</dbReference>
<dbReference type="GO" id="GO:0000155">
    <property type="term" value="F:phosphorelay sensor kinase activity"/>
    <property type="evidence" value="ECO:0007669"/>
    <property type="project" value="InterPro"/>
</dbReference>
<feature type="transmembrane region" description="Helical" evidence="12">
    <location>
        <begin position="230"/>
        <end position="251"/>
    </location>
</feature>
<dbReference type="SMART" id="SM00448">
    <property type="entry name" value="REC"/>
    <property type="match status" value="1"/>
</dbReference>
<dbReference type="InterPro" id="IPR003661">
    <property type="entry name" value="HisK_dim/P_dom"/>
</dbReference>
<dbReference type="InterPro" id="IPR011006">
    <property type="entry name" value="CheY-like_superfamily"/>
</dbReference>
<dbReference type="SMART" id="SM00387">
    <property type="entry name" value="HATPase_c"/>
    <property type="match status" value="1"/>
</dbReference>
<feature type="transmembrane region" description="Helical" evidence="12">
    <location>
        <begin position="557"/>
        <end position="579"/>
    </location>
</feature>
<evidence type="ECO:0000256" key="12">
    <source>
        <dbReference type="SAM" id="Phobius"/>
    </source>
</evidence>
<dbReference type="Pfam" id="PF00512">
    <property type="entry name" value="HisKA"/>
    <property type="match status" value="1"/>
</dbReference>
<keyword evidence="9 12" id="KW-0472">Membrane</keyword>
<evidence type="ECO:0000256" key="9">
    <source>
        <dbReference type="ARBA" id="ARBA00023136"/>
    </source>
</evidence>
<feature type="domain" description="Response regulatory" evidence="14">
    <location>
        <begin position="891"/>
        <end position="1009"/>
    </location>
</feature>
<dbReference type="PRINTS" id="PR00344">
    <property type="entry name" value="BCTRLSENSOR"/>
</dbReference>
<feature type="compositionally biased region" description="Basic and acidic residues" evidence="11">
    <location>
        <begin position="1"/>
        <end position="13"/>
    </location>
</feature>
<feature type="domain" description="Histidine kinase" evidence="13">
    <location>
        <begin position="620"/>
        <end position="846"/>
    </location>
</feature>
<dbReference type="InterPro" id="IPR003594">
    <property type="entry name" value="HATPase_dom"/>
</dbReference>
<dbReference type="PROSITE" id="PS50839">
    <property type="entry name" value="CHASE"/>
    <property type="match status" value="1"/>
</dbReference>
<dbReference type="OrthoDB" id="42472at2759"/>
<evidence type="ECO:0000313" key="17">
    <source>
        <dbReference type="Proteomes" id="UP001153069"/>
    </source>
</evidence>
<dbReference type="Gene3D" id="1.10.287.130">
    <property type="match status" value="1"/>
</dbReference>
<dbReference type="SMART" id="SM01079">
    <property type="entry name" value="CHASE"/>
    <property type="match status" value="1"/>
</dbReference>
<evidence type="ECO:0000256" key="4">
    <source>
        <dbReference type="ARBA" id="ARBA00022553"/>
    </source>
</evidence>
<organism evidence="16 17">
    <name type="scientific">Seminavis robusta</name>
    <dbReference type="NCBI Taxonomy" id="568900"/>
    <lineage>
        <taxon>Eukaryota</taxon>
        <taxon>Sar</taxon>
        <taxon>Stramenopiles</taxon>
        <taxon>Ochrophyta</taxon>
        <taxon>Bacillariophyta</taxon>
        <taxon>Bacillariophyceae</taxon>
        <taxon>Bacillariophycidae</taxon>
        <taxon>Naviculales</taxon>
        <taxon>Naviculaceae</taxon>
        <taxon>Seminavis</taxon>
    </lineage>
</organism>
<dbReference type="InterPro" id="IPR005467">
    <property type="entry name" value="His_kinase_dom"/>
</dbReference>
<dbReference type="SMART" id="SM00388">
    <property type="entry name" value="HisKA"/>
    <property type="match status" value="1"/>
</dbReference>
<keyword evidence="7" id="KW-0418">Kinase</keyword>
<evidence type="ECO:0000259" key="13">
    <source>
        <dbReference type="PROSITE" id="PS50109"/>
    </source>
</evidence>
<dbReference type="InterPro" id="IPR001789">
    <property type="entry name" value="Sig_transdc_resp-reg_receiver"/>
</dbReference>
<dbReference type="GO" id="GO:0009927">
    <property type="term" value="F:histidine phosphotransfer kinase activity"/>
    <property type="evidence" value="ECO:0007669"/>
    <property type="project" value="TreeGrafter"/>
</dbReference>
<dbReference type="AlphaFoldDB" id="A0A9N8H2T5"/>
<dbReference type="Gene3D" id="3.30.565.10">
    <property type="entry name" value="Histidine kinase-like ATPase, C-terminal domain"/>
    <property type="match status" value="1"/>
</dbReference>
<evidence type="ECO:0000256" key="11">
    <source>
        <dbReference type="SAM" id="MobiDB-lite"/>
    </source>
</evidence>
<keyword evidence="8 12" id="KW-1133">Transmembrane helix</keyword>
<evidence type="ECO:0000256" key="8">
    <source>
        <dbReference type="ARBA" id="ARBA00022989"/>
    </source>
</evidence>
<feature type="compositionally biased region" description="Polar residues" evidence="11">
    <location>
        <begin position="88"/>
        <end position="117"/>
    </location>
</feature>
<dbReference type="Pfam" id="PF03924">
    <property type="entry name" value="CHASE"/>
    <property type="match status" value="1"/>
</dbReference>
<evidence type="ECO:0000256" key="10">
    <source>
        <dbReference type="PROSITE-ProRule" id="PRU00169"/>
    </source>
</evidence>
<dbReference type="Gene3D" id="3.40.50.2300">
    <property type="match status" value="1"/>
</dbReference>
<dbReference type="PROSITE" id="PS50110">
    <property type="entry name" value="RESPONSE_REGULATORY"/>
    <property type="match status" value="1"/>
</dbReference>
<evidence type="ECO:0000259" key="15">
    <source>
        <dbReference type="PROSITE" id="PS50839"/>
    </source>
</evidence>
<reference evidence="16" key="1">
    <citation type="submission" date="2020-06" db="EMBL/GenBank/DDBJ databases">
        <authorList>
            <consortium name="Plant Systems Biology data submission"/>
        </authorList>
    </citation>
    <scope>NUCLEOTIDE SEQUENCE</scope>
    <source>
        <strain evidence="16">D6</strain>
    </source>
</reference>
<dbReference type="PROSITE" id="PS50109">
    <property type="entry name" value="HIS_KIN"/>
    <property type="match status" value="1"/>
</dbReference>
<evidence type="ECO:0000256" key="1">
    <source>
        <dbReference type="ARBA" id="ARBA00000085"/>
    </source>
</evidence>
<evidence type="ECO:0000259" key="14">
    <source>
        <dbReference type="PROSITE" id="PS50110"/>
    </source>
</evidence>
<accession>A0A9N8H2T5</accession>
<dbReference type="SUPFAM" id="SSF47384">
    <property type="entry name" value="Homodimeric domain of signal transducing histidine kinase"/>
    <property type="match status" value="1"/>
</dbReference>
<feature type="compositionally biased region" description="Low complexity" evidence="11">
    <location>
        <begin position="34"/>
        <end position="46"/>
    </location>
</feature>
<keyword evidence="6 12" id="KW-0812">Transmembrane</keyword>
<evidence type="ECO:0000256" key="5">
    <source>
        <dbReference type="ARBA" id="ARBA00022679"/>
    </source>
</evidence>
<feature type="modified residue" description="4-aspartylphosphate" evidence="10">
    <location>
        <position position="943"/>
    </location>
</feature>
<dbReference type="InterPro" id="IPR036890">
    <property type="entry name" value="HATPase_C_sf"/>
</dbReference>
<dbReference type="InterPro" id="IPR004358">
    <property type="entry name" value="Sig_transdc_His_kin-like_C"/>
</dbReference>
<dbReference type="EMBL" id="CAICTM010000014">
    <property type="protein sequence ID" value="CAB9497110.1"/>
    <property type="molecule type" value="Genomic_DNA"/>
</dbReference>
<evidence type="ECO:0000256" key="6">
    <source>
        <dbReference type="ARBA" id="ARBA00022692"/>
    </source>
</evidence>
<dbReference type="InterPro" id="IPR036097">
    <property type="entry name" value="HisK_dim/P_sf"/>
</dbReference>
<feature type="region of interest" description="Disordered" evidence="11">
    <location>
        <begin position="848"/>
        <end position="869"/>
    </location>
</feature>
<feature type="domain" description="CHASE" evidence="15">
    <location>
        <begin position="292"/>
        <end position="444"/>
    </location>
</feature>
<comment type="caution">
    <text evidence="16">The sequence shown here is derived from an EMBL/GenBank/DDBJ whole genome shotgun (WGS) entry which is preliminary data.</text>
</comment>
<evidence type="ECO:0000256" key="2">
    <source>
        <dbReference type="ARBA" id="ARBA00004370"/>
    </source>
</evidence>
<dbReference type="Proteomes" id="UP001153069">
    <property type="component" value="Unassembled WGS sequence"/>
</dbReference>
<dbReference type="InterPro" id="IPR006189">
    <property type="entry name" value="CHASE_dom"/>
</dbReference>
<comment type="catalytic activity">
    <reaction evidence="1">
        <text>ATP + protein L-histidine = ADP + protein N-phospho-L-histidine.</text>
        <dbReference type="EC" id="2.7.13.3"/>
    </reaction>
</comment>
<keyword evidence="5" id="KW-0808">Transferase</keyword>
<dbReference type="Pfam" id="PF02518">
    <property type="entry name" value="HATPase_c"/>
    <property type="match status" value="1"/>
</dbReference>
<dbReference type="InterPro" id="IPR042240">
    <property type="entry name" value="CHASE_sf"/>
</dbReference>
<protein>
    <recommendedName>
        <fullName evidence="3">histidine kinase</fullName>
        <ecNumber evidence="3">2.7.13.3</ecNumber>
    </recommendedName>
</protein>
<dbReference type="PANTHER" id="PTHR43047">
    <property type="entry name" value="TWO-COMPONENT HISTIDINE PROTEIN KINASE"/>
    <property type="match status" value="1"/>
</dbReference>
<dbReference type="PANTHER" id="PTHR43047:SF72">
    <property type="entry name" value="OSMOSENSING HISTIDINE PROTEIN KINASE SLN1"/>
    <property type="match status" value="1"/>
</dbReference>
<sequence>MTKALFDIERGDAEAPAASDPSKPKAPAPLFPVAPSAATTTSSSDSAPPPLFALPPSATSSRPAPLFALSTTTKDTSNSNSNPPPLFQINTNAPVATPKTSSAPAPLFSISNNSASNHDTKGRKESSCSTKSESEDQEMGPGKLDVLKKHSSFRNGNTKKAVMVLPSNLEKDLGKKKHSDYDSDDDGDDDRSDGAVNELAAKSSSSDGDSTHSSNSISSLAEQLRSRTGFIVALIVLLGVGASAAFLAVGLSGAQRQQTDQFQRSAKDLATSIQTTFERYVTAANYVHHYCRNRSFSRQDFRSIYELLIEDGLDFKAVQFDPNVTREERLEYEAEARAYYAEHYPHIDYQGFKGFDNGVKNGLVPTSERDFYFPIHYMEPVIGNEAAIDLDYYSHISRRRTLSHCFEYAEPAITDRLLLVKDPNAKSRCGSQDAESYGVVLMHPGVNISDPNGGQWPRDLSSIVICIPALLLRATHDHPSSSKVYIHDAHDSSGEAVFLGGVEVFGGETGQGELQYLNEIEIGDVKGHMHYQEHLQLTNKVWTITVVAASEVYKPTITFVVVGGTLVFLASVCLALWVYTNTQRHYKFNTMKAKVEGEKAALILENTRQAARAERELNDFIAHEVRNPVAAAMAACSFVKSAVNEKEPLVDPQKRADTREDVAVIHNSLQFINDLLRNMLDMHRASHKQLQVNFEPVDLYHDILQSTAGMIYQRDSKIKVIVECEQNLFVQSDNLRLKQVILNLSRNAVKFVNHGFIKLRGFVVDNEVRLAVEDSGIGIPAEKRDLLFAKFQESLDQLSQGTGIGLYLCKNLVELMGGEIYLNKSYNSGVPGNPGTSIEINLKRPPVSGEDVGHDLESGDESGAAATFASSMSNSQASQDFSKQELPETLQVLFVDDDNVLRKLFARSVKRVAPGWTMREASNGESALQLLDQGLKFDLIFVDQYMASIEKQLLGTETVLEMRAQGENCRLFGLSANDLEAEFIAAGADGFIIKPFPTENQALKQELLKAVYGKRAYYAKR</sequence>
<gene>
    <name evidence="16" type="ORF">SEMRO_14_G010640.1</name>
</gene>
<evidence type="ECO:0000313" key="16">
    <source>
        <dbReference type="EMBL" id="CAB9497110.1"/>
    </source>
</evidence>
<keyword evidence="4 10" id="KW-0597">Phosphoprotein</keyword>
<evidence type="ECO:0000256" key="3">
    <source>
        <dbReference type="ARBA" id="ARBA00012438"/>
    </source>
</evidence>
<feature type="compositionally biased region" description="Acidic residues" evidence="11">
    <location>
        <begin position="182"/>
        <end position="191"/>
    </location>
</feature>
<dbReference type="Gene3D" id="3.30.450.350">
    <property type="entry name" value="CHASE domain"/>
    <property type="match status" value="1"/>
</dbReference>
<name>A0A9N8H2T5_9STRA</name>
<feature type="region of interest" description="Disordered" evidence="11">
    <location>
        <begin position="1"/>
        <end position="194"/>
    </location>
</feature>